<accession>A0ABW5B9W9</accession>
<organism evidence="2 3">
    <name type="scientific">Shivajiella indica</name>
    <dbReference type="NCBI Taxonomy" id="872115"/>
    <lineage>
        <taxon>Bacteria</taxon>
        <taxon>Pseudomonadati</taxon>
        <taxon>Bacteroidota</taxon>
        <taxon>Cytophagia</taxon>
        <taxon>Cytophagales</taxon>
        <taxon>Cyclobacteriaceae</taxon>
        <taxon>Shivajiella</taxon>
    </lineage>
</organism>
<evidence type="ECO:0000313" key="3">
    <source>
        <dbReference type="Proteomes" id="UP001597414"/>
    </source>
</evidence>
<protein>
    <submittedName>
        <fullName evidence="2">SusF/SusE family outer membrane protein</fullName>
    </submittedName>
</protein>
<dbReference type="InterPro" id="IPR025970">
    <property type="entry name" value="SusE"/>
</dbReference>
<feature type="domain" description="SusE outer membrane protein" evidence="1">
    <location>
        <begin position="24"/>
        <end position="125"/>
    </location>
</feature>
<dbReference type="Gene3D" id="2.60.40.3620">
    <property type="match status" value="2"/>
</dbReference>
<evidence type="ECO:0000259" key="1">
    <source>
        <dbReference type="Pfam" id="PF14292"/>
    </source>
</evidence>
<proteinExistence type="predicted"/>
<dbReference type="Pfam" id="PF14292">
    <property type="entry name" value="SusE"/>
    <property type="match status" value="1"/>
</dbReference>
<dbReference type="CDD" id="cd12956">
    <property type="entry name" value="CBM_SusE-F_like"/>
    <property type="match status" value="1"/>
</dbReference>
<dbReference type="EMBL" id="JBHUIV010000010">
    <property type="protein sequence ID" value="MFD2201440.1"/>
    <property type="molecule type" value="Genomic_DNA"/>
</dbReference>
<keyword evidence="3" id="KW-1185">Reference proteome</keyword>
<comment type="caution">
    <text evidence="2">The sequence shown here is derived from an EMBL/GenBank/DDBJ whole genome shotgun (WGS) entry which is preliminary data.</text>
</comment>
<gene>
    <name evidence="2" type="ORF">ACFSKV_07670</name>
</gene>
<evidence type="ECO:0000313" key="2">
    <source>
        <dbReference type="EMBL" id="MFD2201440.1"/>
    </source>
</evidence>
<name>A0ABW5B9W9_9BACT</name>
<dbReference type="Proteomes" id="UP001597414">
    <property type="component" value="Unassembled WGS sequence"/>
</dbReference>
<sequence>MRLLSKITWLAFLLPLVIACGEMEQPPIISQTPASLVSPPSTITLTGEDPEEVIVFSVSPADFGTEMDVTYILQMDRPGNNFANPVDLGSSTNTTIEVDAVELNGRAISKGIIGGESGPMEFRVRSVPGRTLSALVGEPVSITVATFADAEVLRNLFLVGEATARGWDNNNNNPPLFRDPENEDLYVYTGFFNAGGFKVLEVLGQWQPQYGTNDGSTIAVNPGGGSDPDVFNVPSNGYYTFTFDLSTNTFNLEPLEAETITFTTVGIIGSGTAEGWDASTAMTALQFDGHIWNITATLSDGEMKFRANDAWDVNWGSNTEISGIGTQDGPNIPVSAGTYNIWFNSLDGRYILIEN</sequence>
<dbReference type="RefSeq" id="WP_380801358.1">
    <property type="nucleotide sequence ID" value="NZ_JBHUIV010000010.1"/>
</dbReference>
<dbReference type="PROSITE" id="PS51257">
    <property type="entry name" value="PROKAR_LIPOPROTEIN"/>
    <property type="match status" value="1"/>
</dbReference>
<reference evidence="3" key="1">
    <citation type="journal article" date="2019" name="Int. J. Syst. Evol. Microbiol.">
        <title>The Global Catalogue of Microorganisms (GCM) 10K type strain sequencing project: providing services to taxonomists for standard genome sequencing and annotation.</title>
        <authorList>
            <consortium name="The Broad Institute Genomics Platform"/>
            <consortium name="The Broad Institute Genome Sequencing Center for Infectious Disease"/>
            <person name="Wu L."/>
            <person name="Ma J."/>
        </authorList>
    </citation>
    <scope>NUCLEOTIDE SEQUENCE [LARGE SCALE GENOMIC DNA]</scope>
    <source>
        <strain evidence="3">KCTC 19812</strain>
    </source>
</reference>